<feature type="signal peptide" evidence="1">
    <location>
        <begin position="1"/>
        <end position="20"/>
    </location>
</feature>
<protein>
    <submittedName>
        <fullName evidence="2">Uncharacterized protein</fullName>
    </submittedName>
</protein>
<proteinExistence type="predicted"/>
<dbReference type="RefSeq" id="WP_210856330.1">
    <property type="nucleotide sequence ID" value="NZ_JAGQDD010000018.1"/>
</dbReference>
<organism evidence="2 3">
    <name type="scientific">Ideonella alba</name>
    <dbReference type="NCBI Taxonomy" id="2824118"/>
    <lineage>
        <taxon>Bacteria</taxon>
        <taxon>Pseudomonadati</taxon>
        <taxon>Pseudomonadota</taxon>
        <taxon>Betaproteobacteria</taxon>
        <taxon>Burkholderiales</taxon>
        <taxon>Sphaerotilaceae</taxon>
        <taxon>Ideonella</taxon>
    </lineage>
</organism>
<feature type="chain" id="PRO_5037234873" evidence="1">
    <location>
        <begin position="21"/>
        <end position="121"/>
    </location>
</feature>
<name>A0A940Y9V2_9BURK</name>
<comment type="caution">
    <text evidence="2">The sequence shown here is derived from an EMBL/GenBank/DDBJ whole genome shotgun (WGS) entry which is preliminary data.</text>
</comment>
<keyword evidence="1" id="KW-0732">Signal</keyword>
<reference evidence="2 3" key="1">
    <citation type="submission" date="2021-04" db="EMBL/GenBank/DDBJ databases">
        <title>The genome sequence of Ideonella sp. 3Y2.</title>
        <authorList>
            <person name="Liu Y."/>
        </authorList>
    </citation>
    <scope>NUCLEOTIDE SEQUENCE [LARGE SCALE GENOMIC DNA]</scope>
    <source>
        <strain evidence="2 3">3Y2</strain>
    </source>
</reference>
<evidence type="ECO:0000256" key="1">
    <source>
        <dbReference type="SAM" id="SignalP"/>
    </source>
</evidence>
<accession>A0A940Y9V2</accession>
<evidence type="ECO:0000313" key="2">
    <source>
        <dbReference type="EMBL" id="MBQ0932617.1"/>
    </source>
</evidence>
<gene>
    <name evidence="2" type="ORF">KAK03_19230</name>
</gene>
<dbReference type="AlphaFoldDB" id="A0A940Y9V2"/>
<evidence type="ECO:0000313" key="3">
    <source>
        <dbReference type="Proteomes" id="UP000676246"/>
    </source>
</evidence>
<dbReference type="EMBL" id="JAGQDD010000018">
    <property type="protein sequence ID" value="MBQ0932617.1"/>
    <property type="molecule type" value="Genomic_DNA"/>
</dbReference>
<sequence length="121" mass="12309">MKTKMILGLSLAALTSFSHAAGLNVMFDGFCDGVSVSVVNGIAFGTETGCVNGAAVGTTGKVKVQGKAYTLSLNHVPNHIYVLQTDTSVWTIYAPDGSVLQSGTFSNALAARAPGGKATGQ</sequence>
<dbReference type="Proteomes" id="UP000676246">
    <property type="component" value="Unassembled WGS sequence"/>
</dbReference>
<keyword evidence="3" id="KW-1185">Reference proteome</keyword>